<comment type="caution">
    <text evidence="2">The sequence shown here is derived from an EMBL/GenBank/DDBJ whole genome shotgun (WGS) entry which is preliminary data.</text>
</comment>
<dbReference type="AlphaFoldDB" id="A0A132E1I2"/>
<dbReference type="Proteomes" id="UP001171620">
    <property type="component" value="Unassembled WGS sequence"/>
</dbReference>
<dbReference type="EMBL" id="JAUJRV010000034">
    <property type="protein sequence ID" value="MDN7798749.1"/>
    <property type="molecule type" value="Genomic_DNA"/>
</dbReference>
<reference evidence="2 3" key="1">
    <citation type="submission" date="2018-03" db="EMBL/GenBank/DDBJ databases">
        <authorList>
            <person name="Nguyen K."/>
            <person name="Fouts D."/>
            <person name="Sutton G."/>
        </authorList>
    </citation>
    <scope>NUCLEOTIDE SEQUENCE [LARGE SCALE GENOMIC DNA]</scope>
    <source>
        <strain evidence="2 3">AU3578</strain>
    </source>
</reference>
<accession>A0A132E1I2</accession>
<reference evidence="1" key="2">
    <citation type="submission" date="2023-07" db="EMBL/GenBank/DDBJ databases">
        <title>A collection of bacterial strains from the Burkholderia cepacia Research Laboratory and Repository.</title>
        <authorList>
            <person name="Lipuma J."/>
            <person name="Spilker T."/>
            <person name="Caverly L."/>
        </authorList>
    </citation>
    <scope>NUCLEOTIDE SEQUENCE</scope>
    <source>
        <strain evidence="1">AU44268</strain>
    </source>
</reference>
<protein>
    <submittedName>
        <fullName evidence="2">Uncharacterized protein</fullName>
    </submittedName>
</protein>
<evidence type="ECO:0000313" key="3">
    <source>
        <dbReference type="Proteomes" id="UP000237632"/>
    </source>
</evidence>
<dbReference type="Proteomes" id="UP000237632">
    <property type="component" value="Unassembled WGS sequence"/>
</dbReference>
<sequence length="156" mass="17090">MRYLLFLLTAAVTIAASYGVYIRLTAGDIKKDSLIECEGKTISMSGNDGVIMHTLVYSVSPADGSAQFRYMDANGHASAIRQIRLGQTSVKASRERILLSGVVTDFSGSGDLPKDDPFLIQIHKGNSILFDMNLFKDRVWNVGIGSLDLGYCIMYK</sequence>
<organism evidence="2 3">
    <name type="scientific">Burkholderia vietnamiensis</name>
    <dbReference type="NCBI Taxonomy" id="60552"/>
    <lineage>
        <taxon>Bacteria</taxon>
        <taxon>Pseudomonadati</taxon>
        <taxon>Pseudomonadota</taxon>
        <taxon>Betaproteobacteria</taxon>
        <taxon>Burkholderiales</taxon>
        <taxon>Burkholderiaceae</taxon>
        <taxon>Burkholderia</taxon>
        <taxon>Burkholderia cepacia complex</taxon>
    </lineage>
</organism>
<gene>
    <name evidence="2" type="ORF">C6T65_32925</name>
    <name evidence="1" type="ORF">QZM33_27810</name>
</gene>
<dbReference type="EMBL" id="PVHK01000249">
    <property type="protein sequence ID" value="PRH38214.1"/>
    <property type="molecule type" value="Genomic_DNA"/>
</dbReference>
<name>A0A132E1I2_BURVI</name>
<evidence type="ECO:0000313" key="1">
    <source>
        <dbReference type="EMBL" id="MDN7798749.1"/>
    </source>
</evidence>
<evidence type="ECO:0000313" key="2">
    <source>
        <dbReference type="EMBL" id="PRH38214.1"/>
    </source>
</evidence>
<proteinExistence type="predicted"/>
<dbReference type="RefSeq" id="WP_034192778.1">
    <property type="nucleotide sequence ID" value="NZ_CADFFL010000007.1"/>
</dbReference>